<evidence type="ECO:0000313" key="3">
    <source>
        <dbReference type="Proteomes" id="UP000324222"/>
    </source>
</evidence>
<comment type="caution">
    <text evidence="2">The sequence shown here is derived from an EMBL/GenBank/DDBJ whole genome shotgun (WGS) entry which is preliminary data.</text>
</comment>
<sequence length="72" mass="7942">MIESKGHMSNTPIHTHVNTHTDIGDIFAYTSRPSPAKRFPAHPRPVPPLQEVRPLSPQGVVHSGSKLEARLN</sequence>
<proteinExistence type="predicted"/>
<gene>
    <name evidence="2" type="ORF">E2C01_087780</name>
</gene>
<feature type="region of interest" description="Disordered" evidence="1">
    <location>
        <begin position="34"/>
        <end position="72"/>
    </location>
</feature>
<dbReference type="Proteomes" id="UP000324222">
    <property type="component" value="Unassembled WGS sequence"/>
</dbReference>
<evidence type="ECO:0000313" key="2">
    <source>
        <dbReference type="EMBL" id="MPC92676.1"/>
    </source>
</evidence>
<dbReference type="AlphaFoldDB" id="A0A5B7JF00"/>
<dbReference type="EMBL" id="VSRR010092117">
    <property type="protein sequence ID" value="MPC92676.1"/>
    <property type="molecule type" value="Genomic_DNA"/>
</dbReference>
<evidence type="ECO:0000256" key="1">
    <source>
        <dbReference type="SAM" id="MobiDB-lite"/>
    </source>
</evidence>
<keyword evidence="3" id="KW-1185">Reference proteome</keyword>
<protein>
    <submittedName>
        <fullName evidence="2">Uncharacterized protein</fullName>
    </submittedName>
</protein>
<name>A0A5B7JF00_PORTR</name>
<accession>A0A5B7JF00</accession>
<reference evidence="2 3" key="1">
    <citation type="submission" date="2019-05" db="EMBL/GenBank/DDBJ databases">
        <title>Another draft genome of Portunus trituberculatus and its Hox gene families provides insights of decapod evolution.</title>
        <authorList>
            <person name="Jeong J.-H."/>
            <person name="Song I."/>
            <person name="Kim S."/>
            <person name="Choi T."/>
            <person name="Kim D."/>
            <person name="Ryu S."/>
            <person name="Kim W."/>
        </authorList>
    </citation>
    <scope>NUCLEOTIDE SEQUENCE [LARGE SCALE GENOMIC DNA]</scope>
    <source>
        <tissue evidence="2">Muscle</tissue>
    </source>
</reference>
<organism evidence="2 3">
    <name type="scientific">Portunus trituberculatus</name>
    <name type="common">Swimming crab</name>
    <name type="synonym">Neptunus trituberculatus</name>
    <dbReference type="NCBI Taxonomy" id="210409"/>
    <lineage>
        <taxon>Eukaryota</taxon>
        <taxon>Metazoa</taxon>
        <taxon>Ecdysozoa</taxon>
        <taxon>Arthropoda</taxon>
        <taxon>Crustacea</taxon>
        <taxon>Multicrustacea</taxon>
        <taxon>Malacostraca</taxon>
        <taxon>Eumalacostraca</taxon>
        <taxon>Eucarida</taxon>
        <taxon>Decapoda</taxon>
        <taxon>Pleocyemata</taxon>
        <taxon>Brachyura</taxon>
        <taxon>Eubrachyura</taxon>
        <taxon>Portunoidea</taxon>
        <taxon>Portunidae</taxon>
        <taxon>Portuninae</taxon>
        <taxon>Portunus</taxon>
    </lineage>
</organism>